<name>A0A9N8JIQ6_9PEZI</name>
<feature type="compositionally biased region" description="Basic residues" evidence="1">
    <location>
        <begin position="326"/>
        <end position="335"/>
    </location>
</feature>
<dbReference type="OrthoDB" id="5330253at2759"/>
<evidence type="ECO:0000313" key="3">
    <source>
        <dbReference type="Proteomes" id="UP000714618"/>
    </source>
</evidence>
<sequence>MDQSSPTTRPRTTSRAFSHKSDHSRSSKHEVLADNPAEKQRRDSFWKGGSKANPNAAINEAQPGDIAVGIPVTPADPNQDRAMMEASTLESLRQVQHKDSNGNVITEPDLSNPTRPRWERPLDTIRSFERAIDGGYKRRSMSRSDHDSQYGSGHYGSRRQDAYSDVSIPGGPPSRNQYAKRMNSSRSNSAYGFYPQHSYNDSYDAGAQHSDSTGPWGNSTDPSSENSSLDRANGVPKQSDPYGYDIYNGPPIMEEYASDSDGGYGMSHGHRNGAPGGNPAAPAQSQAPPVRAPIKLSGADGAFASQGGSLPPTTRPVASKEEKKKGFFKKRFSKG</sequence>
<feature type="compositionally biased region" description="Low complexity" evidence="1">
    <location>
        <begin position="277"/>
        <end position="293"/>
    </location>
</feature>
<protein>
    <submittedName>
        <fullName evidence="2">Uncharacterized protein</fullName>
    </submittedName>
</protein>
<keyword evidence="3" id="KW-1185">Reference proteome</keyword>
<dbReference type="PANTHER" id="PTHR28186:SF1">
    <property type="entry name" value="MEIOTICALLY UP-REGULATED GENE 9 PROTEIN"/>
    <property type="match status" value="1"/>
</dbReference>
<feature type="compositionally biased region" description="Basic and acidic residues" evidence="1">
    <location>
        <begin position="116"/>
        <end position="148"/>
    </location>
</feature>
<dbReference type="AlphaFoldDB" id="A0A9N8JIQ6"/>
<evidence type="ECO:0000313" key="2">
    <source>
        <dbReference type="EMBL" id="CAD0086816.1"/>
    </source>
</evidence>
<comment type="caution">
    <text evidence="2">The sequence shown here is derived from an EMBL/GenBank/DDBJ whole genome shotgun (WGS) entry which is preliminary data.</text>
</comment>
<reference evidence="2" key="1">
    <citation type="submission" date="2020-06" db="EMBL/GenBank/DDBJ databases">
        <authorList>
            <person name="Onetto C."/>
        </authorList>
    </citation>
    <scope>NUCLEOTIDE SEQUENCE</scope>
</reference>
<dbReference type="InterPro" id="IPR018809">
    <property type="entry name" value="DUF2406"/>
</dbReference>
<evidence type="ECO:0000256" key="1">
    <source>
        <dbReference type="SAM" id="MobiDB-lite"/>
    </source>
</evidence>
<feature type="region of interest" description="Disordered" evidence="1">
    <location>
        <begin position="1"/>
        <end position="82"/>
    </location>
</feature>
<dbReference type="Proteomes" id="UP000714618">
    <property type="component" value="Unassembled WGS sequence"/>
</dbReference>
<dbReference type="PANTHER" id="PTHR28186">
    <property type="entry name" value="MEIOTICALLY UP-REGULATED GENE 9 PROTEIN"/>
    <property type="match status" value="1"/>
</dbReference>
<accession>A0A9N8JIQ6</accession>
<gene>
    <name evidence="2" type="ORF">AWRI4233_LOCUS1074</name>
</gene>
<feature type="compositionally biased region" description="Low complexity" evidence="1">
    <location>
        <begin position="1"/>
        <end position="15"/>
    </location>
</feature>
<feature type="compositionally biased region" description="Basic and acidic residues" evidence="1">
    <location>
        <begin position="19"/>
        <end position="45"/>
    </location>
</feature>
<feature type="region of interest" description="Disordered" evidence="1">
    <location>
        <begin position="94"/>
        <end position="335"/>
    </location>
</feature>
<proteinExistence type="predicted"/>
<feature type="compositionally biased region" description="Polar residues" evidence="1">
    <location>
        <begin position="101"/>
        <end position="114"/>
    </location>
</feature>
<feature type="compositionally biased region" description="Polar residues" evidence="1">
    <location>
        <begin position="174"/>
        <end position="190"/>
    </location>
</feature>
<dbReference type="Pfam" id="PF10295">
    <property type="entry name" value="DUF2406"/>
    <property type="match status" value="1"/>
</dbReference>
<dbReference type="EMBL" id="CAIJEO010000002">
    <property type="protein sequence ID" value="CAD0086816.1"/>
    <property type="molecule type" value="Genomic_DNA"/>
</dbReference>
<organism evidence="2 3">
    <name type="scientific">Aureobasidium mustum</name>
    <dbReference type="NCBI Taxonomy" id="2773714"/>
    <lineage>
        <taxon>Eukaryota</taxon>
        <taxon>Fungi</taxon>
        <taxon>Dikarya</taxon>
        <taxon>Ascomycota</taxon>
        <taxon>Pezizomycotina</taxon>
        <taxon>Dothideomycetes</taxon>
        <taxon>Dothideomycetidae</taxon>
        <taxon>Dothideales</taxon>
        <taxon>Saccotheciaceae</taxon>
        <taxon>Aureobasidium</taxon>
    </lineage>
</organism>
<feature type="compositionally biased region" description="Polar residues" evidence="1">
    <location>
        <begin position="209"/>
        <end position="230"/>
    </location>
</feature>